<evidence type="ECO:0008006" key="6">
    <source>
        <dbReference type="Google" id="ProtNLM"/>
    </source>
</evidence>
<comment type="caution">
    <text evidence="4">The sequence shown here is derived from an EMBL/GenBank/DDBJ whole genome shotgun (WGS) entry which is preliminary data.</text>
</comment>
<gene>
    <name evidence="4" type="ORF">EZV62_015637</name>
</gene>
<sequence length="114" mass="13229">MSLNLNIIAKMARKQENHQRKSRAPKGHFVVYVGEEERRFVVPLSYLKNTTFQQLLHKAAEEYGFVSQNRIVLPCDESTFQTLINRIYFGSDQADIGHDMRSSRLDTTYLCDDS</sequence>
<evidence type="ECO:0000256" key="3">
    <source>
        <dbReference type="ARBA" id="ARBA00022604"/>
    </source>
</evidence>
<dbReference type="EMBL" id="VAHF01000007">
    <property type="protein sequence ID" value="TXG57808.1"/>
    <property type="molecule type" value="Genomic_DNA"/>
</dbReference>
<dbReference type="Pfam" id="PF02519">
    <property type="entry name" value="Auxin_inducible"/>
    <property type="match status" value="1"/>
</dbReference>
<dbReference type="OrthoDB" id="1897212at2759"/>
<comment type="similarity">
    <text evidence="1">Belongs to the ARG7 family.</text>
</comment>
<protein>
    <recommendedName>
        <fullName evidence="6">Auxin-responsive protein</fullName>
    </recommendedName>
</protein>
<organism evidence="4 5">
    <name type="scientific">Acer yangbiense</name>
    <dbReference type="NCBI Taxonomy" id="1000413"/>
    <lineage>
        <taxon>Eukaryota</taxon>
        <taxon>Viridiplantae</taxon>
        <taxon>Streptophyta</taxon>
        <taxon>Embryophyta</taxon>
        <taxon>Tracheophyta</taxon>
        <taxon>Spermatophyta</taxon>
        <taxon>Magnoliopsida</taxon>
        <taxon>eudicotyledons</taxon>
        <taxon>Gunneridae</taxon>
        <taxon>Pentapetalae</taxon>
        <taxon>rosids</taxon>
        <taxon>malvids</taxon>
        <taxon>Sapindales</taxon>
        <taxon>Sapindaceae</taxon>
        <taxon>Hippocastanoideae</taxon>
        <taxon>Acereae</taxon>
        <taxon>Acer</taxon>
    </lineage>
</organism>
<dbReference type="AlphaFoldDB" id="A0A5C7HLR0"/>
<evidence type="ECO:0000256" key="2">
    <source>
        <dbReference type="ARBA" id="ARBA00022473"/>
    </source>
</evidence>
<name>A0A5C7HLR0_9ROSI</name>
<dbReference type="PANTHER" id="PTHR31374">
    <property type="entry name" value="AUXIN-INDUCED PROTEIN-LIKE-RELATED"/>
    <property type="match status" value="1"/>
</dbReference>
<keyword evidence="2" id="KW-0217">Developmental protein</keyword>
<keyword evidence="5" id="KW-1185">Reference proteome</keyword>
<reference evidence="5" key="1">
    <citation type="journal article" date="2019" name="Gigascience">
        <title>De novo genome assembly of the endangered Acer yangbiense, a plant species with extremely small populations endemic to Yunnan Province, China.</title>
        <authorList>
            <person name="Yang J."/>
            <person name="Wariss H.M."/>
            <person name="Tao L."/>
            <person name="Zhang R."/>
            <person name="Yun Q."/>
            <person name="Hollingsworth P."/>
            <person name="Dao Z."/>
            <person name="Luo G."/>
            <person name="Guo H."/>
            <person name="Ma Y."/>
            <person name="Sun W."/>
        </authorList>
    </citation>
    <scope>NUCLEOTIDE SEQUENCE [LARGE SCALE GENOMIC DNA]</scope>
    <source>
        <strain evidence="5">cv. Malutang</strain>
    </source>
</reference>
<accession>A0A5C7HLR0</accession>
<evidence type="ECO:0000256" key="1">
    <source>
        <dbReference type="ARBA" id="ARBA00006974"/>
    </source>
</evidence>
<evidence type="ECO:0000313" key="4">
    <source>
        <dbReference type="EMBL" id="TXG57808.1"/>
    </source>
</evidence>
<dbReference type="Proteomes" id="UP000323000">
    <property type="component" value="Chromosome 7"/>
</dbReference>
<proteinExistence type="inferred from homology"/>
<keyword evidence="3" id="KW-0341">Growth regulation</keyword>
<dbReference type="GO" id="GO:0009733">
    <property type="term" value="P:response to auxin"/>
    <property type="evidence" value="ECO:0007669"/>
    <property type="project" value="InterPro"/>
</dbReference>
<evidence type="ECO:0000313" key="5">
    <source>
        <dbReference type="Proteomes" id="UP000323000"/>
    </source>
</evidence>
<dbReference type="PANTHER" id="PTHR31374:SF423">
    <property type="entry name" value="SAUR-LIKE AUXIN-RESPONSIVE PROTEIN FAMILY"/>
    <property type="match status" value="1"/>
</dbReference>
<dbReference type="InterPro" id="IPR003676">
    <property type="entry name" value="SAUR_fam"/>
</dbReference>